<proteinExistence type="predicted"/>
<evidence type="ECO:0000313" key="1">
    <source>
        <dbReference type="EMBL" id="JAH64221.1"/>
    </source>
</evidence>
<reference evidence="1" key="1">
    <citation type="submission" date="2014-11" db="EMBL/GenBank/DDBJ databases">
        <authorList>
            <person name="Amaro Gonzalez C."/>
        </authorList>
    </citation>
    <scope>NUCLEOTIDE SEQUENCE</scope>
</reference>
<name>A0A0E9UEI2_ANGAN</name>
<dbReference type="EMBL" id="GBXM01044356">
    <property type="protein sequence ID" value="JAH64221.1"/>
    <property type="molecule type" value="Transcribed_RNA"/>
</dbReference>
<dbReference type="AlphaFoldDB" id="A0A0E9UEI2"/>
<accession>A0A0E9UEI2</accession>
<reference evidence="1" key="2">
    <citation type="journal article" date="2015" name="Fish Shellfish Immunol.">
        <title>Early steps in the European eel (Anguilla anguilla)-Vibrio vulnificus interaction in the gills: Role of the RtxA13 toxin.</title>
        <authorList>
            <person name="Callol A."/>
            <person name="Pajuelo D."/>
            <person name="Ebbesson L."/>
            <person name="Teles M."/>
            <person name="MacKenzie S."/>
            <person name="Amaro C."/>
        </authorList>
    </citation>
    <scope>NUCLEOTIDE SEQUENCE</scope>
</reference>
<organism evidence="1">
    <name type="scientific">Anguilla anguilla</name>
    <name type="common">European freshwater eel</name>
    <name type="synonym">Muraena anguilla</name>
    <dbReference type="NCBI Taxonomy" id="7936"/>
    <lineage>
        <taxon>Eukaryota</taxon>
        <taxon>Metazoa</taxon>
        <taxon>Chordata</taxon>
        <taxon>Craniata</taxon>
        <taxon>Vertebrata</taxon>
        <taxon>Euteleostomi</taxon>
        <taxon>Actinopterygii</taxon>
        <taxon>Neopterygii</taxon>
        <taxon>Teleostei</taxon>
        <taxon>Anguilliformes</taxon>
        <taxon>Anguillidae</taxon>
        <taxon>Anguilla</taxon>
    </lineage>
</organism>
<sequence>MLYRKWLQKTCPFFQHHRRLGVLRAWKEGEAICSINRSVLSLLRGSPPCFAMLGREWTRSRREGEGVLSLEAFSSTTYSLKLSAEAPTCHGAPPFVTDSK</sequence>
<protein>
    <submittedName>
        <fullName evidence="1">Uncharacterized protein</fullName>
    </submittedName>
</protein>